<accession>A0AAD1R0W9</accession>
<dbReference type="AlphaFoldDB" id="A0AAD1R0W9"/>
<reference evidence="2" key="1">
    <citation type="submission" date="2022-03" db="EMBL/GenBank/DDBJ databases">
        <authorList>
            <person name="Alioto T."/>
            <person name="Alioto T."/>
            <person name="Gomez Garrido J."/>
        </authorList>
    </citation>
    <scope>NUCLEOTIDE SEQUENCE</scope>
</reference>
<dbReference type="EMBL" id="OW240912">
    <property type="protein sequence ID" value="CAH2221654.1"/>
    <property type="molecule type" value="Genomic_DNA"/>
</dbReference>
<dbReference type="SMART" id="SM00443">
    <property type="entry name" value="G_patch"/>
    <property type="match status" value="1"/>
</dbReference>
<dbReference type="PANTHER" id="PTHR14390:SF2">
    <property type="entry name" value="G PATCH DOMAIN-CONTAINING PROTEIN 3"/>
    <property type="match status" value="1"/>
</dbReference>
<gene>
    <name evidence="2" type="ORF">PECUL_23A007371</name>
</gene>
<dbReference type="Pfam" id="PF01585">
    <property type="entry name" value="G-patch"/>
    <property type="match status" value="1"/>
</dbReference>
<dbReference type="InterPro" id="IPR000467">
    <property type="entry name" value="G_patch_dom"/>
</dbReference>
<dbReference type="PROSITE" id="PS50174">
    <property type="entry name" value="G_PATCH"/>
    <property type="match status" value="1"/>
</dbReference>
<sequence length="463" mass="52126">MAAVTSCSMMAGPDSSVLFLISGIPHTFRSAQLRNYFSQFAESAGFVCFHFRHRPERRGAANGGTCCCPVTVRAERARSFVTMYNGKPWLDAGGSQLPGRCVIRGVQEAPEKAPPDFPYKTRRELLCDRPEEEQQVTAAEIRSLSELNPPMLMPQGNVGTPTKFFLQLIRSCRMPPRLIARLGLKFSSKGRRYSKVPFLYSGTDTVKGKKAVYTASGQEIIKGASLEDCVKSSDVDQEEPSSSDDDNDTCEEWERHEALHEDITTQERSKERLYEEKIELKWEKGGSGLVFYTDAQLWQEEEGDFDEQTADDWDVDMSGYYDAEAGDKDARDYLKMRLETRRRNGLDDADYHGVGGFEQHTKGIGRRLMERHGWTEGTGLGARGAGMPDALENDGQNPKCKRGLGYHGEKLQTFCSVKKRPSHFISTVYDEPQPQDMGDMLLRRQPTTAMKYHRNTVYNGGKT</sequence>
<dbReference type="GO" id="GO:0032480">
    <property type="term" value="P:negative regulation of type I interferon production"/>
    <property type="evidence" value="ECO:0007669"/>
    <property type="project" value="InterPro"/>
</dbReference>
<dbReference type="GO" id="GO:0045893">
    <property type="term" value="P:positive regulation of DNA-templated transcription"/>
    <property type="evidence" value="ECO:0007669"/>
    <property type="project" value="TreeGrafter"/>
</dbReference>
<organism evidence="2 3">
    <name type="scientific">Pelobates cultripes</name>
    <name type="common">Western spadefoot toad</name>
    <dbReference type="NCBI Taxonomy" id="61616"/>
    <lineage>
        <taxon>Eukaryota</taxon>
        <taxon>Metazoa</taxon>
        <taxon>Chordata</taxon>
        <taxon>Craniata</taxon>
        <taxon>Vertebrata</taxon>
        <taxon>Euteleostomi</taxon>
        <taxon>Amphibia</taxon>
        <taxon>Batrachia</taxon>
        <taxon>Anura</taxon>
        <taxon>Pelobatoidea</taxon>
        <taxon>Pelobatidae</taxon>
        <taxon>Pelobates</taxon>
    </lineage>
</organism>
<evidence type="ECO:0000313" key="2">
    <source>
        <dbReference type="EMBL" id="CAH2221654.1"/>
    </source>
</evidence>
<evidence type="ECO:0000313" key="3">
    <source>
        <dbReference type="Proteomes" id="UP001295444"/>
    </source>
</evidence>
<name>A0AAD1R0W9_PELCU</name>
<keyword evidence="3" id="KW-1185">Reference proteome</keyword>
<dbReference type="Proteomes" id="UP001295444">
    <property type="component" value="Chromosome 01"/>
</dbReference>
<dbReference type="GO" id="GO:0039536">
    <property type="term" value="P:negative regulation of RIG-I signaling pathway"/>
    <property type="evidence" value="ECO:0007669"/>
    <property type="project" value="InterPro"/>
</dbReference>
<dbReference type="PANTHER" id="PTHR14390">
    <property type="entry name" value="G PATCH DOMAIN CONTAINING PROTEIN 3"/>
    <property type="match status" value="1"/>
</dbReference>
<protein>
    <submittedName>
        <fullName evidence="2">G patch domain-containing 3</fullName>
    </submittedName>
</protein>
<dbReference type="GO" id="GO:0003676">
    <property type="term" value="F:nucleic acid binding"/>
    <property type="evidence" value="ECO:0007669"/>
    <property type="project" value="InterPro"/>
</dbReference>
<feature type="domain" description="G-patch" evidence="1">
    <location>
        <begin position="361"/>
        <end position="409"/>
    </location>
</feature>
<evidence type="ECO:0000259" key="1">
    <source>
        <dbReference type="PROSITE" id="PS50174"/>
    </source>
</evidence>
<proteinExistence type="predicted"/>
<dbReference type="InterPro" id="IPR040341">
    <property type="entry name" value="GPATCH3"/>
</dbReference>